<dbReference type="AlphaFoldDB" id="A0A7M2YTT4"/>
<accession>A0A7M2YTT4</accession>
<protein>
    <submittedName>
        <fullName evidence="1">Uncharacterized protein</fullName>
    </submittedName>
</protein>
<dbReference type="EMBL" id="QQZY01000010">
    <property type="protein sequence ID" value="RDI73304.1"/>
    <property type="molecule type" value="Genomic_DNA"/>
</dbReference>
<comment type="caution">
    <text evidence="1">The sequence shown here is derived from an EMBL/GenBank/DDBJ whole genome shotgun (WGS) entry which is preliminary data.</text>
</comment>
<organism evidence="1 2">
    <name type="scientific">Gaiella occulta</name>
    <dbReference type="NCBI Taxonomy" id="1002870"/>
    <lineage>
        <taxon>Bacteria</taxon>
        <taxon>Bacillati</taxon>
        <taxon>Actinomycetota</taxon>
        <taxon>Thermoleophilia</taxon>
        <taxon>Gaiellales</taxon>
        <taxon>Gaiellaceae</taxon>
        <taxon>Gaiella</taxon>
    </lineage>
</organism>
<keyword evidence="2" id="KW-1185">Reference proteome</keyword>
<evidence type="ECO:0000313" key="1">
    <source>
        <dbReference type="EMBL" id="RDI73304.1"/>
    </source>
</evidence>
<sequence length="105" mass="11406">MIGCRLPVVDGQTTWPTEPGDYCGPVRGYTGDKQSIFFLKPHARDPGTPPHGRGVQHVACPPHTYVEESDGSLSIFPSIGDTRGDGSEGSDGWHGFLERGVWRQV</sequence>
<gene>
    <name evidence="1" type="ORF">Gocc_2904</name>
</gene>
<name>A0A7M2YTT4_9ACTN</name>
<dbReference type="RefSeq" id="WP_114797296.1">
    <property type="nucleotide sequence ID" value="NZ_QQZY01000010.1"/>
</dbReference>
<dbReference type="Proteomes" id="UP000254134">
    <property type="component" value="Unassembled WGS sequence"/>
</dbReference>
<dbReference type="OrthoDB" id="8101392at2"/>
<evidence type="ECO:0000313" key="2">
    <source>
        <dbReference type="Proteomes" id="UP000254134"/>
    </source>
</evidence>
<reference evidence="2" key="2">
    <citation type="journal article" date="2019" name="MicrobiologyOpen">
        <title>High-quality draft genome sequence of Gaiella occulta isolated from a 150 meter deep mineral water borehole and comparison with the genome sequences of other deep-branching lineages of the phylum Actinobacteria.</title>
        <authorList>
            <person name="Severino R."/>
            <person name="Froufe H.J.C."/>
            <person name="Barroso C."/>
            <person name="Albuquerque L."/>
            <person name="Lobo-da-Cunha A."/>
            <person name="da Costa M.S."/>
            <person name="Egas C."/>
        </authorList>
    </citation>
    <scope>NUCLEOTIDE SEQUENCE [LARGE SCALE GENOMIC DNA]</scope>
    <source>
        <strain evidence="2">F2-233</strain>
    </source>
</reference>
<proteinExistence type="predicted"/>
<reference evidence="1 2" key="1">
    <citation type="submission" date="2018-07" db="EMBL/GenBank/DDBJ databases">
        <title>High-quality-draft genome sequence of Gaiella occulta.</title>
        <authorList>
            <person name="Severino R."/>
            <person name="Froufe H.J.C."/>
            <person name="Rainey F.A."/>
            <person name="Barroso C."/>
            <person name="Albuquerque L."/>
            <person name="Lobo-Da-Cunha A."/>
            <person name="Da Costa M.S."/>
            <person name="Egas C."/>
        </authorList>
    </citation>
    <scope>NUCLEOTIDE SEQUENCE [LARGE SCALE GENOMIC DNA]</scope>
    <source>
        <strain evidence="1 2">F2-233</strain>
    </source>
</reference>